<evidence type="ECO:0000313" key="11">
    <source>
        <dbReference type="EMBL" id="MDQ9172306.1"/>
    </source>
</evidence>
<comment type="caution">
    <text evidence="11">The sequence shown here is derived from an EMBL/GenBank/DDBJ whole genome shotgun (WGS) entry which is preliminary data.</text>
</comment>
<dbReference type="Pfam" id="PF00884">
    <property type="entry name" value="Sulfatase"/>
    <property type="match status" value="1"/>
</dbReference>
<reference evidence="11 12" key="1">
    <citation type="submission" date="2023-08" db="EMBL/GenBank/DDBJ databases">
        <title>Oxalobacteraceae gen .nov., isolated from river sludge outside the plant.</title>
        <authorList>
            <person name="Zhao S.Y."/>
        </authorList>
    </citation>
    <scope>NUCLEOTIDE SEQUENCE [LARGE SCALE GENOMIC DNA]</scope>
    <source>
        <strain evidence="11 12">R-40</strain>
    </source>
</reference>
<dbReference type="CDD" id="cd16017">
    <property type="entry name" value="LptA"/>
    <property type="match status" value="1"/>
</dbReference>
<keyword evidence="4 11" id="KW-0808">Transferase</keyword>
<gene>
    <name evidence="11" type="ORF">Q8A64_18015</name>
</gene>
<keyword evidence="7 8" id="KW-0472">Membrane</keyword>
<keyword evidence="6 8" id="KW-1133">Transmembrane helix</keyword>
<dbReference type="GO" id="GO:0016740">
    <property type="term" value="F:transferase activity"/>
    <property type="evidence" value="ECO:0007669"/>
    <property type="project" value="UniProtKB-KW"/>
</dbReference>
<feature type="transmembrane region" description="Helical" evidence="8">
    <location>
        <begin position="71"/>
        <end position="92"/>
    </location>
</feature>
<evidence type="ECO:0000259" key="9">
    <source>
        <dbReference type="Pfam" id="PF00884"/>
    </source>
</evidence>
<comment type="subcellular location">
    <subcellularLocation>
        <location evidence="1">Cell inner membrane</location>
        <topology evidence="1">Multi-pass membrane protein</topology>
    </subcellularLocation>
</comment>
<evidence type="ECO:0000256" key="7">
    <source>
        <dbReference type="ARBA" id="ARBA00023136"/>
    </source>
</evidence>
<keyword evidence="3" id="KW-0997">Cell inner membrane</keyword>
<dbReference type="InterPro" id="IPR058130">
    <property type="entry name" value="PEA_transf_C"/>
</dbReference>
<dbReference type="Pfam" id="PF08019">
    <property type="entry name" value="EptA_B_N"/>
    <property type="match status" value="1"/>
</dbReference>
<dbReference type="PANTHER" id="PTHR30443:SF0">
    <property type="entry name" value="PHOSPHOETHANOLAMINE TRANSFERASE EPTA"/>
    <property type="match status" value="1"/>
</dbReference>
<keyword evidence="12" id="KW-1185">Reference proteome</keyword>
<feature type="transmembrane region" description="Helical" evidence="8">
    <location>
        <begin position="112"/>
        <end position="134"/>
    </location>
</feature>
<dbReference type="NCBIfam" id="NF028537">
    <property type="entry name" value="P_eth_NH2_trans"/>
    <property type="match status" value="1"/>
</dbReference>
<evidence type="ECO:0000313" key="12">
    <source>
        <dbReference type="Proteomes" id="UP001225596"/>
    </source>
</evidence>
<organism evidence="11 12">
    <name type="scientific">Keguizhuia sedimenti</name>
    <dbReference type="NCBI Taxonomy" id="3064264"/>
    <lineage>
        <taxon>Bacteria</taxon>
        <taxon>Pseudomonadati</taxon>
        <taxon>Pseudomonadota</taxon>
        <taxon>Betaproteobacteria</taxon>
        <taxon>Burkholderiales</taxon>
        <taxon>Oxalobacteraceae</taxon>
        <taxon>Keguizhuia</taxon>
    </lineage>
</organism>
<dbReference type="InterPro" id="IPR000917">
    <property type="entry name" value="Sulfatase_N"/>
</dbReference>
<dbReference type="Proteomes" id="UP001225596">
    <property type="component" value="Unassembled WGS sequence"/>
</dbReference>
<evidence type="ECO:0000256" key="5">
    <source>
        <dbReference type="ARBA" id="ARBA00022692"/>
    </source>
</evidence>
<feature type="domain" description="Phosphoethanolamine transferase N-terminal" evidence="10">
    <location>
        <begin position="51"/>
        <end position="200"/>
    </location>
</feature>
<evidence type="ECO:0000259" key="10">
    <source>
        <dbReference type="Pfam" id="PF08019"/>
    </source>
</evidence>
<dbReference type="Gene3D" id="3.40.720.10">
    <property type="entry name" value="Alkaline Phosphatase, subunit A"/>
    <property type="match status" value="1"/>
</dbReference>
<feature type="transmembrane region" description="Helical" evidence="8">
    <location>
        <begin position="146"/>
        <end position="168"/>
    </location>
</feature>
<proteinExistence type="predicted"/>
<name>A0ABU1BV26_9BURK</name>
<dbReference type="PANTHER" id="PTHR30443">
    <property type="entry name" value="INNER MEMBRANE PROTEIN"/>
    <property type="match status" value="1"/>
</dbReference>
<evidence type="ECO:0000256" key="6">
    <source>
        <dbReference type="ARBA" id="ARBA00022989"/>
    </source>
</evidence>
<dbReference type="InterPro" id="IPR017850">
    <property type="entry name" value="Alkaline_phosphatase_core_sf"/>
</dbReference>
<dbReference type="RefSeq" id="WP_338438337.1">
    <property type="nucleotide sequence ID" value="NZ_JAUYVH010000020.1"/>
</dbReference>
<sequence>MPVLGTEPLILAASVLLAALYNSRFWSAALNGHLTTDAGTWLYAVALFVLLVAIHAFLLAFLITRRFAKPVLTVVFIVTALAVYYMQQYTVFFDTSMLRNVLYTDVKEAGELLSWDMLVFVVLYSALPSVLIWRVQIRRRPWRRAILMRGAFIAGTLVVAAASVAMVFQDFSALMRNHKEVRYLITPANYMVGLVRVVTADTASIQKKKIPIGMDAQLDERAPQKNKPTLLVLVVGETVRAANWGLNGYLRQTTPRLARQDVVNFPKMTSCGTNTEVSLPCMFSPFGRKDYDEKAIRQHESLLHVLQRAGFHVSWRDNQSGCKGVCEGLELQRIGDSKHATLCDGERCVDEILLENLDDEVQHANGNVVIVLHQLGNHGPAYYRRYPPSFRKFTPTCDTNDLGKCTREQIVNSYDNALLYTDYFLSQAIEKLKRQASHHAAMMYVSDHGESLGEKGIYLHGLPYAIAPKEQKEVPMVMWMSEGFVSSHWINKECMKQKAQQPFNHDYLFHSVLGILGIKTKLYDPSYDMTISCRL</sequence>
<dbReference type="SUPFAM" id="SSF53649">
    <property type="entry name" value="Alkaline phosphatase-like"/>
    <property type="match status" value="1"/>
</dbReference>
<keyword evidence="2" id="KW-1003">Cell membrane</keyword>
<feature type="transmembrane region" description="Helical" evidence="8">
    <location>
        <begin position="41"/>
        <end position="64"/>
    </location>
</feature>
<evidence type="ECO:0000256" key="3">
    <source>
        <dbReference type="ARBA" id="ARBA00022519"/>
    </source>
</evidence>
<keyword evidence="5 8" id="KW-0812">Transmembrane</keyword>
<protein>
    <submittedName>
        <fullName evidence="11">Phosphoethanolamine--lipid A transferase</fullName>
    </submittedName>
</protein>
<accession>A0ABU1BV26</accession>
<evidence type="ECO:0000256" key="1">
    <source>
        <dbReference type="ARBA" id="ARBA00004429"/>
    </source>
</evidence>
<feature type="domain" description="Sulfatase N-terminal" evidence="9">
    <location>
        <begin position="231"/>
        <end position="518"/>
    </location>
</feature>
<evidence type="ECO:0000256" key="4">
    <source>
        <dbReference type="ARBA" id="ARBA00022679"/>
    </source>
</evidence>
<dbReference type="InterPro" id="IPR040423">
    <property type="entry name" value="PEA_transferase"/>
</dbReference>
<evidence type="ECO:0000256" key="8">
    <source>
        <dbReference type="SAM" id="Phobius"/>
    </source>
</evidence>
<dbReference type="EMBL" id="JAUYVH010000020">
    <property type="protein sequence ID" value="MDQ9172306.1"/>
    <property type="molecule type" value="Genomic_DNA"/>
</dbReference>
<dbReference type="InterPro" id="IPR012549">
    <property type="entry name" value="EptA-like_N"/>
</dbReference>
<evidence type="ECO:0000256" key="2">
    <source>
        <dbReference type="ARBA" id="ARBA00022475"/>
    </source>
</evidence>